<keyword evidence="3" id="KW-0808">Transferase</keyword>
<comment type="catalytic activity">
    <reaction evidence="4">
        <text>a 2'-deoxyadenosine in DNA + S-adenosyl-L-methionine = an N(6)-methyl-2'-deoxyadenosine in DNA + S-adenosyl-L-homocysteine + H(+)</text>
        <dbReference type="Rhea" id="RHEA:15197"/>
        <dbReference type="Rhea" id="RHEA-COMP:12418"/>
        <dbReference type="Rhea" id="RHEA-COMP:12419"/>
        <dbReference type="ChEBI" id="CHEBI:15378"/>
        <dbReference type="ChEBI" id="CHEBI:57856"/>
        <dbReference type="ChEBI" id="CHEBI:59789"/>
        <dbReference type="ChEBI" id="CHEBI:90615"/>
        <dbReference type="ChEBI" id="CHEBI:90616"/>
        <dbReference type="EC" id="2.1.1.72"/>
    </reaction>
</comment>
<dbReference type="SUPFAM" id="SSF53335">
    <property type="entry name" value="S-adenosyl-L-methionine-dependent methyltransferases"/>
    <property type="match status" value="2"/>
</dbReference>
<reference evidence="7 8" key="1">
    <citation type="journal article" date="2023" name="FEMS Microbes">
        <title>Whole genomes of deep-sea sponge-associated bacteria exhibit high novel natural product potential.</title>
        <authorList>
            <person name="Hesketh-Best P.J."/>
            <person name="January G.G."/>
            <person name="Koch M.J."/>
            <person name="Warburton P.J."/>
            <person name="Howell K.L."/>
            <person name="Upton M."/>
        </authorList>
    </citation>
    <scope>NUCLEOTIDE SEQUENCE [LARGE SCALE GENOMIC DNA]</scope>
    <source>
        <strain evidence="7 8">PC206-O</strain>
    </source>
</reference>
<organism evidence="7 8">
    <name type="scientific">Brevundimonas vesicularis</name>
    <name type="common">Pseudomonas vesicularis</name>
    <dbReference type="NCBI Taxonomy" id="41276"/>
    <lineage>
        <taxon>Bacteria</taxon>
        <taxon>Pseudomonadati</taxon>
        <taxon>Pseudomonadota</taxon>
        <taxon>Alphaproteobacteria</taxon>
        <taxon>Caulobacterales</taxon>
        <taxon>Caulobacteraceae</taxon>
        <taxon>Brevundimonas</taxon>
    </lineage>
</organism>
<evidence type="ECO:0000256" key="3">
    <source>
        <dbReference type="ARBA" id="ARBA00022679"/>
    </source>
</evidence>
<evidence type="ECO:0000259" key="6">
    <source>
        <dbReference type="Pfam" id="PF01555"/>
    </source>
</evidence>
<dbReference type="Gene3D" id="3.40.50.150">
    <property type="entry name" value="Vaccinia Virus protein VP39"/>
    <property type="match status" value="2"/>
</dbReference>
<comment type="caution">
    <text evidence="7">The sequence shown here is derived from an EMBL/GenBank/DDBJ whole genome shotgun (WGS) entry which is preliminary data.</text>
</comment>
<dbReference type="InterPro" id="IPR002941">
    <property type="entry name" value="DNA_methylase_N4/N6"/>
</dbReference>
<dbReference type="InterPro" id="IPR029063">
    <property type="entry name" value="SAM-dependent_MTases_sf"/>
</dbReference>
<dbReference type="PANTHER" id="PTHR13370">
    <property type="entry name" value="RNA METHYLASE-RELATED"/>
    <property type="match status" value="1"/>
</dbReference>
<name>A0ABU4KM80_BREVE</name>
<protein>
    <recommendedName>
        <fullName evidence="1">site-specific DNA-methyltransferase (adenine-specific)</fullName>
        <ecNumber evidence="1">2.1.1.72</ecNumber>
    </recommendedName>
</protein>
<evidence type="ECO:0000256" key="1">
    <source>
        <dbReference type="ARBA" id="ARBA00011900"/>
    </source>
</evidence>
<feature type="coiled-coil region" evidence="5">
    <location>
        <begin position="549"/>
        <end position="576"/>
    </location>
</feature>
<dbReference type="PRINTS" id="PR00508">
    <property type="entry name" value="S21N4MTFRASE"/>
</dbReference>
<proteinExistence type="predicted"/>
<evidence type="ECO:0000313" key="8">
    <source>
        <dbReference type="Proteomes" id="UP001272940"/>
    </source>
</evidence>
<dbReference type="Pfam" id="PF01555">
    <property type="entry name" value="N6_N4_Mtase"/>
    <property type="match status" value="2"/>
</dbReference>
<sequence length="615" mass="68022">MTTKKIARGGFAAVPDPAFAEGSTARLVTGHSLQWLKAQPSKSVSIFFFSPPYNKRRPGGDKCGGALWNAQLAEGYASFGDDLTHAAYVEWMHDLLTECWRVLKDDGAIFFQHKDQPFKGRLLTPEELIPADVLDHLRQRIIWHRQAAYTPNKNFLNPSFEFIHLLAKPKFKFATAGKLFDVLSIRPTAKIDPNHPAPMPVELPRRIFEHLKPEHDIICDVFSGSGTTGVAARATGRHYIGIELDAGYNAKAAERLNCTVETLAPPVPVKRQAVKATLFNADCLKAMTKLPDESVDLIAVDLPYGVSVEAWDKIVPMDKMFAEFRRILSPTGNIVMTAQGRFSAALIAAALDLYCYSMVWAKTRKTQHLHKDYRVLAEHEDVLVFTKGGMGNNAKVHPTYNPQGLVELDKPVKSRNGNQADGFYKVSGLNADRGRYQTHTNFPTSILFFPSVGGKEKVKGKGNAPQTQKPVALMDYLIRTFSNEGDTVLDCTMGSGTTGVAALQAGRHFIGMEIDPRFFENTEARIRAAAPDADFDIRVEAAPVEAASASKLSDVLERKRAEYRAFKEREKAAKEAAKAEKSNVVTLSAACRSEREKPVLVIDDLFDEIAFRIAA</sequence>
<evidence type="ECO:0000313" key="7">
    <source>
        <dbReference type="EMBL" id="MDX2334108.1"/>
    </source>
</evidence>
<feature type="domain" description="DNA methylase N-4/N-6" evidence="6">
    <location>
        <begin position="45"/>
        <end position="250"/>
    </location>
</feature>
<dbReference type="Proteomes" id="UP001272940">
    <property type="component" value="Unassembled WGS sequence"/>
</dbReference>
<feature type="domain" description="DNA methylase N-4/N-6" evidence="6">
    <location>
        <begin position="295"/>
        <end position="521"/>
    </location>
</feature>
<dbReference type="RefSeq" id="WP_319078519.1">
    <property type="nucleotide sequence ID" value="NZ_JAMYEC010000002.1"/>
</dbReference>
<accession>A0ABU4KM80</accession>
<evidence type="ECO:0000256" key="5">
    <source>
        <dbReference type="SAM" id="Coils"/>
    </source>
</evidence>
<keyword evidence="8" id="KW-1185">Reference proteome</keyword>
<evidence type="ECO:0000256" key="2">
    <source>
        <dbReference type="ARBA" id="ARBA00022603"/>
    </source>
</evidence>
<dbReference type="EC" id="2.1.1.72" evidence="1"/>
<dbReference type="CDD" id="cd02440">
    <property type="entry name" value="AdoMet_MTases"/>
    <property type="match status" value="1"/>
</dbReference>
<evidence type="ECO:0000256" key="4">
    <source>
        <dbReference type="ARBA" id="ARBA00047942"/>
    </source>
</evidence>
<gene>
    <name evidence="7" type="ORF">NJD11_04040</name>
</gene>
<dbReference type="InterPro" id="IPR001091">
    <property type="entry name" value="RM_Methyltransferase"/>
</dbReference>
<keyword evidence="2" id="KW-0489">Methyltransferase</keyword>
<dbReference type="PANTHER" id="PTHR13370:SF3">
    <property type="entry name" value="TRNA (GUANINE(10)-N2)-METHYLTRANSFERASE HOMOLOG"/>
    <property type="match status" value="1"/>
</dbReference>
<dbReference type="EMBL" id="JAMYEC010000002">
    <property type="protein sequence ID" value="MDX2334108.1"/>
    <property type="molecule type" value="Genomic_DNA"/>
</dbReference>
<keyword evidence="5" id="KW-0175">Coiled coil</keyword>